<dbReference type="KEGG" id="scq:SCULI_v1c01750"/>
<sequence length="399" mass="47737">MQNKLLLQLKDVEHVNKHGLQLQKINLKIHERDVISLVGSNNQGKDILAKIIIHDLFPTAGFVKYGFDDKEIYKYLGYQFRHNTWPNGFKTKDVLDLYKIMNNITDDEWLNQLIELLQINTFMNRELSSCSYVKLESFSLFLALIKKPKILLIDTLSSAHDIVEKTNIINFLRNYSIENNASIIFINSDEQLVSEICNRIITIDHSTIIDDFKIKPDFNFHEYHFKIYRQLNDPKYLNKREDINNDILNEFNNFEDSFKESELHFLNLLIKNKNTEIQINFKNLIFHKEQLKLLIKNLITSQINNKEIKRIKEEVKRINHYDKNVWKLVKHNSNLLLPYNELHVNYLEFLRNTFKKHLKRNTLIINGNKIKILNKDKSKEFKQMKKRIIKEELLKFKNY</sequence>
<proteinExistence type="predicted"/>
<organism evidence="3 4">
    <name type="scientific">Spiroplasma culicicola AES-1</name>
    <dbReference type="NCBI Taxonomy" id="1276246"/>
    <lineage>
        <taxon>Bacteria</taxon>
        <taxon>Bacillati</taxon>
        <taxon>Mycoplasmatota</taxon>
        <taxon>Mollicutes</taxon>
        <taxon>Entomoplasmatales</taxon>
        <taxon>Spiroplasmataceae</taxon>
        <taxon>Spiroplasma</taxon>
    </lineage>
</organism>
<keyword evidence="1" id="KW-0813">Transport</keyword>
<dbReference type="PATRIC" id="fig|1276246.3.peg.174"/>
<dbReference type="Pfam" id="PF00005">
    <property type="entry name" value="ABC_tran"/>
    <property type="match status" value="1"/>
</dbReference>
<evidence type="ECO:0000313" key="3">
    <source>
        <dbReference type="EMBL" id="AHI52516.1"/>
    </source>
</evidence>
<evidence type="ECO:0000256" key="1">
    <source>
        <dbReference type="ARBA" id="ARBA00022448"/>
    </source>
</evidence>
<keyword evidence="3" id="KW-0547">Nucleotide-binding</keyword>
<dbReference type="eggNOG" id="COG1131">
    <property type="taxonomic scope" value="Bacteria"/>
</dbReference>
<keyword evidence="3" id="KW-0067">ATP-binding</keyword>
<dbReference type="GO" id="GO:0016887">
    <property type="term" value="F:ATP hydrolysis activity"/>
    <property type="evidence" value="ECO:0007669"/>
    <property type="project" value="InterPro"/>
</dbReference>
<gene>
    <name evidence="3" type="ORF">SCULI_v1c01750</name>
</gene>
<dbReference type="SUPFAM" id="SSF52540">
    <property type="entry name" value="P-loop containing nucleoside triphosphate hydrolases"/>
    <property type="match status" value="1"/>
</dbReference>
<dbReference type="InterPro" id="IPR003439">
    <property type="entry name" value="ABC_transporter-like_ATP-bd"/>
</dbReference>
<dbReference type="AlphaFoldDB" id="W6A6D5"/>
<dbReference type="PROSITE" id="PS50893">
    <property type="entry name" value="ABC_TRANSPORTER_2"/>
    <property type="match status" value="1"/>
</dbReference>
<keyword evidence="4" id="KW-1185">Reference proteome</keyword>
<dbReference type="STRING" id="1276246.SCULI_v1c01750"/>
<evidence type="ECO:0000313" key="4">
    <source>
        <dbReference type="Proteomes" id="UP000019267"/>
    </source>
</evidence>
<feature type="domain" description="ABC transporter" evidence="2">
    <location>
        <begin position="7"/>
        <end position="230"/>
    </location>
</feature>
<dbReference type="OrthoDB" id="388394at2"/>
<name>W6A6D5_9MOLU</name>
<dbReference type="InterPro" id="IPR050153">
    <property type="entry name" value="Metal_Ion_Import_ABC"/>
</dbReference>
<accession>W6A6D5</accession>
<dbReference type="InterPro" id="IPR027417">
    <property type="entry name" value="P-loop_NTPase"/>
</dbReference>
<protein>
    <submittedName>
        <fullName evidence="3">ABC transporter ATP-binding protein</fullName>
    </submittedName>
</protein>
<dbReference type="EMBL" id="CP006681">
    <property type="protein sequence ID" value="AHI52516.1"/>
    <property type="molecule type" value="Genomic_DNA"/>
</dbReference>
<dbReference type="RefSeq" id="WP_025362758.1">
    <property type="nucleotide sequence ID" value="NZ_CP006681.1"/>
</dbReference>
<dbReference type="Gene3D" id="3.40.50.300">
    <property type="entry name" value="P-loop containing nucleotide triphosphate hydrolases"/>
    <property type="match status" value="1"/>
</dbReference>
<dbReference type="GO" id="GO:0005524">
    <property type="term" value="F:ATP binding"/>
    <property type="evidence" value="ECO:0007669"/>
    <property type="project" value="UniProtKB-KW"/>
</dbReference>
<dbReference type="PANTHER" id="PTHR42734">
    <property type="entry name" value="METAL TRANSPORT SYSTEM ATP-BINDING PROTEIN TM_0124-RELATED"/>
    <property type="match status" value="1"/>
</dbReference>
<dbReference type="Proteomes" id="UP000019267">
    <property type="component" value="Chromosome"/>
</dbReference>
<evidence type="ECO:0000259" key="2">
    <source>
        <dbReference type="PROSITE" id="PS50893"/>
    </source>
</evidence>
<dbReference type="HOGENOM" id="CLU_642361_0_0_14"/>
<reference evidence="3 4" key="1">
    <citation type="journal article" date="2014" name="Genome Biol. Evol.">
        <title>Molecular evolution of the substrate utilization strategies and putative virulence factors in mosquito-associated Spiroplasma species.</title>
        <authorList>
            <person name="Chang T.H."/>
            <person name="Lo W.S."/>
            <person name="Ku C."/>
            <person name="Chen L.L."/>
            <person name="Kuo C.H."/>
        </authorList>
    </citation>
    <scope>NUCLEOTIDE SEQUENCE [LARGE SCALE GENOMIC DNA]</scope>
    <source>
        <strain evidence="3">AES-1</strain>
    </source>
</reference>